<dbReference type="AlphaFoldDB" id="A0A921KDK4"/>
<evidence type="ECO:0000256" key="1">
    <source>
        <dbReference type="ARBA" id="ARBA00006336"/>
    </source>
</evidence>
<accession>A0A921KDK4</accession>
<dbReference type="Proteomes" id="UP000698173">
    <property type="component" value="Unassembled WGS sequence"/>
</dbReference>
<protein>
    <recommendedName>
        <fullName evidence="5">Nicotinamidase</fullName>
    </recommendedName>
</protein>
<reference evidence="3" key="2">
    <citation type="submission" date="2021-09" db="EMBL/GenBank/DDBJ databases">
        <authorList>
            <person name="Gilroy R."/>
        </authorList>
    </citation>
    <scope>NUCLEOTIDE SEQUENCE</scope>
    <source>
        <strain evidence="3">CHK171-7178</strain>
    </source>
</reference>
<keyword evidence="2" id="KW-0378">Hydrolase</keyword>
<evidence type="ECO:0000313" key="3">
    <source>
        <dbReference type="EMBL" id="HJF32231.1"/>
    </source>
</evidence>
<evidence type="ECO:0008006" key="5">
    <source>
        <dbReference type="Google" id="ProtNLM"/>
    </source>
</evidence>
<dbReference type="SUPFAM" id="SSF52499">
    <property type="entry name" value="Isochorismatase-like hydrolases"/>
    <property type="match status" value="1"/>
</dbReference>
<evidence type="ECO:0000313" key="4">
    <source>
        <dbReference type="Proteomes" id="UP000698173"/>
    </source>
</evidence>
<dbReference type="PANTHER" id="PTHR11080">
    <property type="entry name" value="PYRAZINAMIDASE/NICOTINAMIDASE"/>
    <property type="match status" value="1"/>
</dbReference>
<reference evidence="3" key="1">
    <citation type="journal article" date="2021" name="PeerJ">
        <title>Extensive microbial diversity within the chicken gut microbiome revealed by metagenomics and culture.</title>
        <authorList>
            <person name="Gilroy R."/>
            <person name="Ravi A."/>
            <person name="Getino M."/>
            <person name="Pursley I."/>
            <person name="Horton D.L."/>
            <person name="Alikhan N.F."/>
            <person name="Baker D."/>
            <person name="Gharbi K."/>
            <person name="Hall N."/>
            <person name="Watson M."/>
            <person name="Adriaenssens E.M."/>
            <person name="Foster-Nyarko E."/>
            <person name="Jarju S."/>
            <person name="Secka A."/>
            <person name="Antonio M."/>
            <person name="Oren A."/>
            <person name="Chaudhuri R.R."/>
            <person name="La Ragione R."/>
            <person name="Hildebrand F."/>
            <person name="Pallen M.J."/>
        </authorList>
    </citation>
    <scope>NUCLEOTIDE SEQUENCE</scope>
    <source>
        <strain evidence="3">CHK171-7178</strain>
    </source>
</reference>
<dbReference type="Gene3D" id="3.40.50.850">
    <property type="entry name" value="Isochorismatase-like"/>
    <property type="match status" value="1"/>
</dbReference>
<comment type="caution">
    <text evidence="3">The sequence shown here is derived from an EMBL/GenBank/DDBJ whole genome shotgun (WGS) entry which is preliminary data.</text>
</comment>
<comment type="similarity">
    <text evidence="1">Belongs to the isochorismatase family.</text>
</comment>
<dbReference type="InterPro" id="IPR052347">
    <property type="entry name" value="Isochorismatase_Nicotinamidase"/>
</dbReference>
<dbReference type="EMBL" id="DYWT01000176">
    <property type="protein sequence ID" value="HJF32231.1"/>
    <property type="molecule type" value="Genomic_DNA"/>
</dbReference>
<gene>
    <name evidence="3" type="ORF">K8V56_10735</name>
</gene>
<evidence type="ECO:0000256" key="2">
    <source>
        <dbReference type="ARBA" id="ARBA00022801"/>
    </source>
</evidence>
<dbReference type="GO" id="GO:0016787">
    <property type="term" value="F:hydrolase activity"/>
    <property type="evidence" value="ECO:0007669"/>
    <property type="project" value="UniProtKB-KW"/>
</dbReference>
<proteinExistence type="inferred from homology"/>
<name>A0A921KDK4_SPOPS</name>
<dbReference type="PANTHER" id="PTHR11080:SF2">
    <property type="entry name" value="LD05707P"/>
    <property type="match status" value="1"/>
</dbReference>
<sequence>MMKTKFEEIVDVSKIGSENTKGLNELMVLANAEKMTPSREDVEKVLFMGIDFQNDFMENGELGVPNSHKDVERVTKFLYQNLDKVTTITLSLDTHELHQIFHPSWWVDAEGNYPVPFTVITREDVEQGKWMSVEKQQESLAYIIHLERLGKKQLLIWPYHCIEGTYGAALEGQFSNMVHFHSVIRQSNIQKIVKAQDPLSEMYGIIKPEYATTDATNYAFLHSLLAYDKIVIAGEAKSHCVLESVRQIVEYYGDKHELPSKIYLLDDCMSPIHGFEESTEHACKELQENYGIHIVKSTEFKL</sequence>
<dbReference type="InterPro" id="IPR036380">
    <property type="entry name" value="Isochorismatase-like_sf"/>
</dbReference>
<organism evidence="3 4">
    <name type="scientific">Sporosarcina psychrophila</name>
    <name type="common">Bacillus psychrophilus</name>
    <dbReference type="NCBI Taxonomy" id="1476"/>
    <lineage>
        <taxon>Bacteria</taxon>
        <taxon>Bacillati</taxon>
        <taxon>Bacillota</taxon>
        <taxon>Bacilli</taxon>
        <taxon>Bacillales</taxon>
        <taxon>Caryophanaceae</taxon>
        <taxon>Sporosarcina</taxon>
    </lineage>
</organism>